<dbReference type="GO" id="GO:0008528">
    <property type="term" value="F:G protein-coupled peptide receptor activity"/>
    <property type="evidence" value="ECO:0007669"/>
    <property type="project" value="InterPro"/>
</dbReference>
<feature type="transmembrane region" description="Helical" evidence="7">
    <location>
        <begin position="379"/>
        <end position="399"/>
    </location>
</feature>
<feature type="transmembrane region" description="Helical" evidence="7">
    <location>
        <begin position="25"/>
        <end position="47"/>
    </location>
</feature>
<feature type="compositionally biased region" description="Basic residues" evidence="6">
    <location>
        <begin position="466"/>
        <end position="475"/>
    </location>
</feature>
<dbReference type="PANTHER" id="PTHR46273">
    <property type="entry name" value="MYOSUPPRESSIN RECEPTOR 1, ISOFORM B-RELATED"/>
    <property type="match status" value="1"/>
</dbReference>
<feature type="transmembrane region" description="Helical" evidence="7">
    <location>
        <begin position="108"/>
        <end position="127"/>
    </location>
</feature>
<accession>A0A1I8N727</accession>
<feature type="compositionally biased region" description="Basic and acidic residues" evidence="6">
    <location>
        <begin position="476"/>
        <end position="485"/>
    </location>
</feature>
<feature type="region of interest" description="Disordered" evidence="6">
    <location>
        <begin position="466"/>
        <end position="501"/>
    </location>
</feature>
<proteinExistence type="inferred from homology"/>
<evidence type="ECO:0000259" key="8">
    <source>
        <dbReference type="PROSITE" id="PS50262"/>
    </source>
</evidence>
<dbReference type="InterPro" id="IPR053219">
    <property type="entry name" value="GPCR_Dmsr-1"/>
</dbReference>
<dbReference type="PROSITE" id="PS50262">
    <property type="entry name" value="G_PROTEIN_RECEP_F1_2"/>
    <property type="match status" value="1"/>
</dbReference>
<comment type="similarity">
    <text evidence="2">Belongs to the G-protein coupled receptor 1 family.</text>
</comment>
<evidence type="ECO:0000256" key="6">
    <source>
        <dbReference type="SAM" id="MobiDB-lite"/>
    </source>
</evidence>
<comment type="subcellular location">
    <subcellularLocation>
        <location evidence="1">Membrane</location>
    </subcellularLocation>
</comment>
<organism evidence="9">
    <name type="scientific">Musca domestica</name>
    <name type="common">House fly</name>
    <dbReference type="NCBI Taxonomy" id="7370"/>
    <lineage>
        <taxon>Eukaryota</taxon>
        <taxon>Metazoa</taxon>
        <taxon>Ecdysozoa</taxon>
        <taxon>Arthropoda</taxon>
        <taxon>Hexapoda</taxon>
        <taxon>Insecta</taxon>
        <taxon>Pterygota</taxon>
        <taxon>Neoptera</taxon>
        <taxon>Endopterygota</taxon>
        <taxon>Diptera</taxon>
        <taxon>Brachycera</taxon>
        <taxon>Muscomorpha</taxon>
        <taxon>Muscoidea</taxon>
        <taxon>Muscidae</taxon>
        <taxon>Musca</taxon>
    </lineage>
</organism>
<dbReference type="STRING" id="7370.A0A1I8N727"/>
<evidence type="ECO:0000256" key="5">
    <source>
        <dbReference type="ARBA" id="ARBA00023136"/>
    </source>
</evidence>
<keyword evidence="5 7" id="KW-0472">Membrane</keyword>
<keyword evidence="4 7" id="KW-1133">Transmembrane helix</keyword>
<feature type="compositionally biased region" description="Basic residues" evidence="6">
    <location>
        <begin position="486"/>
        <end position="496"/>
    </location>
</feature>
<dbReference type="VEuPathDB" id="VectorBase:MDOA012230"/>
<dbReference type="PRINTS" id="PR00237">
    <property type="entry name" value="GPCRRHODOPSN"/>
</dbReference>
<reference evidence="9" key="1">
    <citation type="submission" date="2020-05" db="UniProtKB">
        <authorList>
            <consortium name="EnsemblMetazoa"/>
        </authorList>
    </citation>
    <scope>IDENTIFICATION</scope>
    <source>
        <strain evidence="9">Aabys</strain>
    </source>
</reference>
<dbReference type="SUPFAM" id="SSF81321">
    <property type="entry name" value="Family A G protein-coupled receptor-like"/>
    <property type="match status" value="2"/>
</dbReference>
<evidence type="ECO:0000256" key="3">
    <source>
        <dbReference type="ARBA" id="ARBA00022692"/>
    </source>
</evidence>
<dbReference type="Gene3D" id="1.20.1070.10">
    <property type="entry name" value="Rhodopsin 7-helix transmembrane proteins"/>
    <property type="match status" value="2"/>
</dbReference>
<dbReference type="VEuPathDB" id="VectorBase:MDOMA2_016861"/>
<protein>
    <recommendedName>
        <fullName evidence="8">G-protein coupled receptors family 1 profile domain-containing protein</fullName>
    </recommendedName>
</protein>
<dbReference type="eggNOG" id="ENOG502RFAV">
    <property type="taxonomic scope" value="Eukaryota"/>
</dbReference>
<dbReference type="Pfam" id="PF10324">
    <property type="entry name" value="7TM_GPCR_Srw"/>
    <property type="match status" value="3"/>
</dbReference>
<feature type="transmembrane region" description="Helical" evidence="7">
    <location>
        <begin position="148"/>
        <end position="168"/>
    </location>
</feature>
<dbReference type="PANTHER" id="PTHR46273:SF15">
    <property type="entry name" value="MYOSUPPRESSIN RECEPTOR 1, ISOFORM B-RELATED"/>
    <property type="match status" value="1"/>
</dbReference>
<dbReference type="EnsemblMetazoa" id="MDOA012230-RB">
    <property type="protein sequence ID" value="MDOA012230-PB"/>
    <property type="gene ID" value="MDOA012230"/>
</dbReference>
<dbReference type="AlphaFoldDB" id="A0A1I8N727"/>
<evidence type="ECO:0000313" key="9">
    <source>
        <dbReference type="EnsemblMetazoa" id="MDOA012230-PB"/>
    </source>
</evidence>
<evidence type="ECO:0000256" key="4">
    <source>
        <dbReference type="ARBA" id="ARBA00022989"/>
    </source>
</evidence>
<feature type="transmembrane region" description="Helical" evidence="7">
    <location>
        <begin position="59"/>
        <end position="80"/>
    </location>
</feature>
<evidence type="ECO:0000256" key="1">
    <source>
        <dbReference type="ARBA" id="ARBA00004370"/>
    </source>
</evidence>
<evidence type="ECO:0000256" key="7">
    <source>
        <dbReference type="SAM" id="Phobius"/>
    </source>
</evidence>
<evidence type="ECO:0000256" key="2">
    <source>
        <dbReference type="ARBA" id="ARBA00010663"/>
    </source>
</evidence>
<sequence>MSLNTSNVIYCDKSFDDFHTNYKHVHGHLSVVVCLLGTMANTLNIMVLSRREMRTPTNAILTGLAVADLAVMLEYLPYAIHDYILSEYWTREQQLNYSWACYIKFHAIYAQVLHTISIWLTVMLAVWRYIAVTYPQVSREWCGMSNTVISILLAYVICGLVVTPWLYLVSSVAQFEEVVTEQNKVLYSRPLSEYILKYQAKHDYANFSKLSTLNATGGLNISSGGGSGSSRSSGNSVSINDDNVTINDTSLFQQEQQQQQHHNITVYRLYHSDMALQNSTLRLGTLLVYSVLIKLIPCIALTVLSLRLITALLEVKRRRQMLHSQLLKAEEKSSQSNASQSMPVGSSPLVDANQMAMNSTLMIRKKIDKAKQTDRTTQMLLAVLMLFLITELPQGIMGLLNTILGEAFFMQCYLKLSDLMDILALLNSSINFILYCSMSRQFRQTFILLFCPRRLGRCLLSHRKHHRRHHQNHSRHQNEKNSCHRQDKHQHHRHDSHQHMPLQEDNCTLVNGLMAHDNRSRSACTDQWFQTTQILADMPNVLLPAKPQESGFEQQQLNQIQRKLL</sequence>
<dbReference type="InterPro" id="IPR017452">
    <property type="entry name" value="GPCR_Rhodpsn_7TM"/>
</dbReference>
<dbReference type="InterPro" id="IPR019427">
    <property type="entry name" value="7TM_GPCR_serpentine_rcpt_Srw"/>
</dbReference>
<name>A0A1I8N727_MUSDO</name>
<dbReference type="GO" id="GO:0005886">
    <property type="term" value="C:plasma membrane"/>
    <property type="evidence" value="ECO:0007669"/>
    <property type="project" value="TreeGrafter"/>
</dbReference>
<feature type="transmembrane region" description="Helical" evidence="7">
    <location>
        <begin position="419"/>
        <end position="438"/>
    </location>
</feature>
<keyword evidence="3 7" id="KW-0812">Transmembrane</keyword>
<feature type="transmembrane region" description="Helical" evidence="7">
    <location>
        <begin position="286"/>
        <end position="313"/>
    </location>
</feature>
<dbReference type="CDD" id="cd14978">
    <property type="entry name" value="7tmA_FMRFamide_R-like"/>
    <property type="match status" value="1"/>
</dbReference>
<feature type="domain" description="G-protein coupled receptors family 1 profile" evidence="8">
    <location>
        <begin position="40"/>
        <end position="435"/>
    </location>
</feature>
<dbReference type="InterPro" id="IPR000276">
    <property type="entry name" value="GPCR_Rhodpsn"/>
</dbReference>